<dbReference type="Proteomes" id="UP001163036">
    <property type="component" value="Chromosome 2"/>
</dbReference>
<dbReference type="EC" id="2.7.7.65" evidence="1"/>
<keyword evidence="2" id="KW-0812">Transmembrane</keyword>
<dbReference type="InterPro" id="IPR000160">
    <property type="entry name" value="GGDEF_dom"/>
</dbReference>
<dbReference type="NCBIfam" id="TIGR00254">
    <property type="entry name" value="GGDEF"/>
    <property type="match status" value="1"/>
</dbReference>
<protein>
    <recommendedName>
        <fullName evidence="1">diguanylate cyclase</fullName>
        <ecNumber evidence="1">2.7.7.65</ecNumber>
    </recommendedName>
</protein>
<dbReference type="SMART" id="SM00267">
    <property type="entry name" value="GGDEF"/>
    <property type="match status" value="1"/>
</dbReference>
<dbReference type="GO" id="GO:0043709">
    <property type="term" value="P:cell adhesion involved in single-species biofilm formation"/>
    <property type="evidence" value="ECO:0007669"/>
    <property type="project" value="TreeGrafter"/>
</dbReference>
<dbReference type="RefSeq" id="WP_011106293.1">
    <property type="nucleotide sequence ID" value="NZ_CAJDZF010000012.1"/>
</dbReference>
<feature type="domain" description="GGDEF" evidence="4">
    <location>
        <begin position="336"/>
        <end position="467"/>
    </location>
</feature>
<evidence type="ECO:0000256" key="1">
    <source>
        <dbReference type="ARBA" id="ARBA00012528"/>
    </source>
</evidence>
<evidence type="ECO:0000259" key="4">
    <source>
        <dbReference type="PROSITE" id="PS50887"/>
    </source>
</evidence>
<dbReference type="InterPro" id="IPR001638">
    <property type="entry name" value="Solute-binding_3/MltF_N"/>
</dbReference>
<dbReference type="InterPro" id="IPR043128">
    <property type="entry name" value="Rev_trsase/Diguanyl_cyclase"/>
</dbReference>
<dbReference type="AlphaFoldDB" id="A0A0L8D5N5"/>
<dbReference type="Pfam" id="PF00990">
    <property type="entry name" value="GGDEF"/>
    <property type="match status" value="1"/>
</dbReference>
<proteinExistence type="predicted"/>
<sequence length="480" mass="54201">MASTSFSTYGYKCTRACTSLLLLWLAMCSYSFAHQTKVDTLIVTNSKAWKPFSYVSQDGEPKGILIDFWREYAERNHVRVEFLLLDWEESLRAVKEGRADVHAGLIYSEARDKYLDFGAVIMPIQTKLYVNKDMLAVDIKGVLTGEVELPIGLVKGSYEAEFVRANYPRASLVEYLNNDAMIRAAVEKNILYFVADLQVANFHMATTPDAGMFVPTLNLYSKDLRIATGEHSSIPVTKISHDFEKIIDSDKERILNRWSLVKTVYPIYLLPIAIFIMVIATLYHIFALKRMVTLRTKQLTLANQQLLELTLTDPLTKLYNRRHLIERLATLSSLQKNVTVMVFDIDDFKSINDKYGHLIGDQAIVAVADTAKSLTDERITLARIGGEEFALVTASLSEKEAETLAKAICSCVYDRPVLLNGQAIHVSVSLGCAYYREFKGIINLHEADQLMYCGKMNGKNCAMFKVIDKSKVEPLLRQVP</sequence>
<evidence type="ECO:0000256" key="3">
    <source>
        <dbReference type="SAM" id="SignalP"/>
    </source>
</evidence>
<dbReference type="PROSITE" id="PS50887">
    <property type="entry name" value="GGDEF"/>
    <property type="match status" value="1"/>
</dbReference>
<dbReference type="SMART" id="SM00062">
    <property type="entry name" value="PBPb"/>
    <property type="match status" value="1"/>
</dbReference>
<dbReference type="GO" id="GO:0005886">
    <property type="term" value="C:plasma membrane"/>
    <property type="evidence" value="ECO:0007669"/>
    <property type="project" value="TreeGrafter"/>
</dbReference>
<name>A0A0L8D5N5_VIBPH</name>
<dbReference type="GO" id="GO:0052621">
    <property type="term" value="F:diguanylate cyclase activity"/>
    <property type="evidence" value="ECO:0007669"/>
    <property type="project" value="UniProtKB-EC"/>
</dbReference>
<reference evidence="6" key="2">
    <citation type="submission" date="2022-05" db="EMBL/GenBank/DDBJ databases">
        <title>Megaplasmid of Vibrio parahaemolyticus.</title>
        <authorList>
            <person name="Strauch E."/>
            <person name="Borowiak M."/>
        </authorList>
    </citation>
    <scope>NUCLEOTIDE SEQUENCE</scope>
    <source>
        <strain evidence="6">16-VB00198</strain>
    </source>
</reference>
<feature type="chain" id="PRO_5015042511" description="diguanylate cyclase" evidence="3">
    <location>
        <begin position="34"/>
        <end position="480"/>
    </location>
</feature>
<dbReference type="InterPro" id="IPR050469">
    <property type="entry name" value="Diguanylate_Cyclase"/>
</dbReference>
<organism evidence="5 7">
    <name type="scientific">Vibrio parahaemolyticus</name>
    <dbReference type="NCBI Taxonomy" id="670"/>
    <lineage>
        <taxon>Bacteria</taxon>
        <taxon>Pseudomonadati</taxon>
        <taxon>Pseudomonadota</taxon>
        <taxon>Gammaproteobacteria</taxon>
        <taxon>Vibrionales</taxon>
        <taxon>Vibrionaceae</taxon>
        <taxon>Vibrio</taxon>
    </lineage>
</organism>
<dbReference type="Proteomes" id="UP000214596">
    <property type="component" value="Unassembled WGS sequence"/>
</dbReference>
<dbReference type="Gene3D" id="3.40.190.10">
    <property type="entry name" value="Periplasmic binding protein-like II"/>
    <property type="match status" value="2"/>
</dbReference>
<evidence type="ECO:0000256" key="2">
    <source>
        <dbReference type="SAM" id="Phobius"/>
    </source>
</evidence>
<dbReference type="OrthoDB" id="9180959at2"/>
<gene>
    <name evidence="5" type="ORF">CA163_00560</name>
    <name evidence="6" type="ORF">M5598_21865</name>
</gene>
<dbReference type="CDD" id="cd13706">
    <property type="entry name" value="PBP2_HisK_like_1"/>
    <property type="match status" value="1"/>
</dbReference>
<feature type="signal peptide" evidence="3">
    <location>
        <begin position="1"/>
        <end position="33"/>
    </location>
</feature>
<dbReference type="SUPFAM" id="SSF53850">
    <property type="entry name" value="Periplasmic binding protein-like II"/>
    <property type="match status" value="1"/>
</dbReference>
<keyword evidence="3" id="KW-0732">Signal</keyword>
<evidence type="ECO:0000313" key="5">
    <source>
        <dbReference type="EMBL" id="OXE34778.1"/>
    </source>
</evidence>
<dbReference type="GeneID" id="1191244"/>
<evidence type="ECO:0000313" key="7">
    <source>
        <dbReference type="Proteomes" id="UP000214596"/>
    </source>
</evidence>
<feature type="transmembrane region" description="Helical" evidence="2">
    <location>
        <begin position="265"/>
        <end position="288"/>
    </location>
</feature>
<dbReference type="SUPFAM" id="SSF55073">
    <property type="entry name" value="Nucleotide cyclase"/>
    <property type="match status" value="1"/>
</dbReference>
<dbReference type="EMBL" id="CP097356">
    <property type="protein sequence ID" value="UYV28367.1"/>
    <property type="molecule type" value="Genomic_DNA"/>
</dbReference>
<dbReference type="EMBL" id="NIXT01000010">
    <property type="protein sequence ID" value="OXE34778.1"/>
    <property type="molecule type" value="Genomic_DNA"/>
</dbReference>
<keyword evidence="2" id="KW-0472">Membrane</keyword>
<accession>A0A0L8D5N5</accession>
<dbReference type="CDD" id="cd01949">
    <property type="entry name" value="GGDEF"/>
    <property type="match status" value="1"/>
</dbReference>
<evidence type="ECO:0000313" key="6">
    <source>
        <dbReference type="EMBL" id="UYV28367.1"/>
    </source>
</evidence>
<dbReference type="Pfam" id="PF00497">
    <property type="entry name" value="SBP_bac_3"/>
    <property type="match status" value="1"/>
</dbReference>
<dbReference type="PANTHER" id="PTHR45138:SF5">
    <property type="entry name" value="BIFUNCTIONAL PERIPLASMIC SUBSTRATE BINDING PROTEIN_CYTOPLASMIC DIGUANYLATE CYCLASE"/>
    <property type="match status" value="1"/>
</dbReference>
<dbReference type="Gene3D" id="3.30.70.270">
    <property type="match status" value="1"/>
</dbReference>
<dbReference type="OMA" id="VTNSKAW"/>
<dbReference type="GO" id="GO:1902201">
    <property type="term" value="P:negative regulation of bacterial-type flagellum-dependent cell motility"/>
    <property type="evidence" value="ECO:0007669"/>
    <property type="project" value="TreeGrafter"/>
</dbReference>
<dbReference type="InterPro" id="IPR029787">
    <property type="entry name" value="Nucleotide_cyclase"/>
</dbReference>
<reference evidence="5 7" key="1">
    <citation type="journal article" date="2017" name="Appl. Environ. Microbiol.">
        <title>Parallel evolution of two clades of a major Atlantic endemic Vibrio parahaemolyticus pathogen lineage by independent acquisition of related pathogenicity islands.</title>
        <authorList>
            <person name="Xu F."/>
            <person name="Gonzalez-Escalona N."/>
            <person name="Drees K.P."/>
            <person name="Sebra R.P."/>
            <person name="Cooper V.S."/>
            <person name="Jones S.H."/>
            <person name="Whistler C.A."/>
        </authorList>
    </citation>
    <scope>NUCLEOTIDE SEQUENCE [LARGE SCALE GENOMIC DNA]</scope>
    <source>
        <strain evidence="5 7">MAVP-3</strain>
    </source>
</reference>
<dbReference type="PANTHER" id="PTHR45138">
    <property type="entry name" value="REGULATORY COMPONENTS OF SENSORY TRANSDUCTION SYSTEM"/>
    <property type="match status" value="1"/>
</dbReference>
<keyword evidence="2" id="KW-1133">Transmembrane helix</keyword>